<comment type="subcellular location">
    <subcellularLocation>
        <location evidence="1">Membrane</location>
        <topology evidence="1">Multi-pass membrane protein</topology>
    </subcellularLocation>
</comment>
<feature type="transmembrane region" description="Helical" evidence="5">
    <location>
        <begin position="99"/>
        <end position="117"/>
    </location>
</feature>
<evidence type="ECO:0000313" key="6">
    <source>
        <dbReference type="EMBL" id="CAE4622643.1"/>
    </source>
</evidence>
<dbReference type="InterPro" id="IPR006696">
    <property type="entry name" value="DUF423"/>
</dbReference>
<dbReference type="Pfam" id="PF04241">
    <property type="entry name" value="DUF423"/>
    <property type="match status" value="1"/>
</dbReference>
<evidence type="ECO:0000256" key="1">
    <source>
        <dbReference type="ARBA" id="ARBA00004141"/>
    </source>
</evidence>
<evidence type="ECO:0000256" key="5">
    <source>
        <dbReference type="SAM" id="Phobius"/>
    </source>
</evidence>
<keyword evidence="3 5" id="KW-1133">Transmembrane helix</keyword>
<dbReference type="PANTHER" id="PTHR43461:SF1">
    <property type="entry name" value="TRANSMEMBRANE PROTEIN 256"/>
    <property type="match status" value="1"/>
</dbReference>
<protein>
    <recommendedName>
        <fullName evidence="8">DUF423 domain-containing protein</fullName>
    </recommendedName>
</protein>
<accession>A0A6T1HTA1</accession>
<keyword evidence="2 5" id="KW-0812">Transmembrane</keyword>
<evidence type="ECO:0008006" key="8">
    <source>
        <dbReference type="Google" id="ProtNLM"/>
    </source>
</evidence>
<feature type="transmembrane region" description="Helical" evidence="5">
    <location>
        <begin position="72"/>
        <end position="93"/>
    </location>
</feature>
<feature type="transmembrane region" description="Helical" evidence="5">
    <location>
        <begin position="6"/>
        <end position="30"/>
    </location>
</feature>
<proteinExistence type="predicted"/>
<gene>
    <name evidence="6" type="ORF">AMON00008_LOCUS39355</name>
    <name evidence="7" type="ORF">AMON00008_LOCUS39360</name>
</gene>
<keyword evidence="4 5" id="KW-0472">Membrane</keyword>
<dbReference type="EMBL" id="HBNR01055956">
    <property type="protein sequence ID" value="CAE4622643.1"/>
    <property type="molecule type" value="Transcribed_RNA"/>
</dbReference>
<reference evidence="6" key="1">
    <citation type="submission" date="2021-01" db="EMBL/GenBank/DDBJ databases">
        <authorList>
            <person name="Corre E."/>
            <person name="Pelletier E."/>
            <person name="Niang G."/>
            <person name="Scheremetjew M."/>
            <person name="Finn R."/>
            <person name="Kale V."/>
            <person name="Holt S."/>
            <person name="Cochrane G."/>
            <person name="Meng A."/>
            <person name="Brown T."/>
            <person name="Cohen L."/>
        </authorList>
    </citation>
    <scope>NUCLEOTIDE SEQUENCE</scope>
    <source>
        <strain evidence="6">CCMP3105</strain>
    </source>
</reference>
<dbReference type="PANTHER" id="PTHR43461">
    <property type="entry name" value="TRANSMEMBRANE PROTEIN 256"/>
    <property type="match status" value="1"/>
</dbReference>
<name>A0A6T1HTA1_9DINO</name>
<organism evidence="6">
    <name type="scientific">Alexandrium monilatum</name>
    <dbReference type="NCBI Taxonomy" id="311494"/>
    <lineage>
        <taxon>Eukaryota</taxon>
        <taxon>Sar</taxon>
        <taxon>Alveolata</taxon>
        <taxon>Dinophyceae</taxon>
        <taxon>Gonyaulacales</taxon>
        <taxon>Pyrocystaceae</taxon>
        <taxon>Alexandrium</taxon>
    </lineage>
</organism>
<sequence length="121" mass="12860">MPGDSPNLWHVSCYSGALAVALGAFGAHALRSRVKDPKLLDAWDTAVKYHLLHTTVLLTATKQPADRANRTLSSAFLLAGNVLFSGSLYLLVLTGVKKLGIVTPFGGASYIVGWLMLAHGK</sequence>
<dbReference type="GO" id="GO:0016020">
    <property type="term" value="C:membrane"/>
    <property type="evidence" value="ECO:0007669"/>
    <property type="project" value="UniProtKB-SubCell"/>
</dbReference>
<evidence type="ECO:0000256" key="3">
    <source>
        <dbReference type="ARBA" id="ARBA00022989"/>
    </source>
</evidence>
<dbReference type="EMBL" id="HBNR01055961">
    <property type="protein sequence ID" value="CAE4622651.1"/>
    <property type="molecule type" value="Transcribed_RNA"/>
</dbReference>
<evidence type="ECO:0000256" key="4">
    <source>
        <dbReference type="ARBA" id="ARBA00023136"/>
    </source>
</evidence>
<evidence type="ECO:0000256" key="2">
    <source>
        <dbReference type="ARBA" id="ARBA00022692"/>
    </source>
</evidence>
<evidence type="ECO:0000313" key="7">
    <source>
        <dbReference type="EMBL" id="CAE4622651.1"/>
    </source>
</evidence>
<dbReference type="AlphaFoldDB" id="A0A6T1HTA1"/>